<keyword evidence="3" id="KW-1185">Reference proteome</keyword>
<dbReference type="Gene3D" id="3.40.50.880">
    <property type="match status" value="1"/>
</dbReference>
<evidence type="ECO:0000313" key="3">
    <source>
        <dbReference type="Proteomes" id="UP000280501"/>
    </source>
</evidence>
<reference evidence="2 3" key="1">
    <citation type="submission" date="2018-11" db="EMBL/GenBank/DDBJ databases">
        <title>Sequencing the genomes of 1000 actinobacteria strains.</title>
        <authorList>
            <person name="Klenk H.-P."/>
        </authorList>
    </citation>
    <scope>NUCLEOTIDE SEQUENCE [LARGE SCALE GENOMIC DNA]</scope>
    <source>
        <strain evidence="2 3">DSM 15700</strain>
    </source>
</reference>
<feature type="domain" description="DJ-1/PfpI" evidence="1">
    <location>
        <begin position="26"/>
        <end position="194"/>
    </location>
</feature>
<dbReference type="SUPFAM" id="SSF52317">
    <property type="entry name" value="Class I glutamine amidotransferase-like"/>
    <property type="match status" value="1"/>
</dbReference>
<dbReference type="InterPro" id="IPR002818">
    <property type="entry name" value="DJ-1/PfpI"/>
</dbReference>
<dbReference type="InterPro" id="IPR052158">
    <property type="entry name" value="INH-QAR"/>
</dbReference>
<name>A0A3N4YI67_9MICO</name>
<organism evidence="2 3">
    <name type="scientific">Myceligenerans xiligouense</name>
    <dbReference type="NCBI Taxonomy" id="253184"/>
    <lineage>
        <taxon>Bacteria</taxon>
        <taxon>Bacillati</taxon>
        <taxon>Actinomycetota</taxon>
        <taxon>Actinomycetes</taxon>
        <taxon>Micrococcales</taxon>
        <taxon>Promicromonosporaceae</taxon>
        <taxon>Myceligenerans</taxon>
    </lineage>
</organism>
<dbReference type="InterPro" id="IPR029062">
    <property type="entry name" value="Class_I_gatase-like"/>
</dbReference>
<protein>
    <submittedName>
        <fullName evidence="2">DJ-1/PfpI family protein</fullName>
    </submittedName>
</protein>
<dbReference type="EMBL" id="RKQZ01000001">
    <property type="protein sequence ID" value="RPF20819.1"/>
    <property type="molecule type" value="Genomic_DNA"/>
</dbReference>
<dbReference type="Proteomes" id="UP000280501">
    <property type="component" value="Unassembled WGS sequence"/>
</dbReference>
<dbReference type="Pfam" id="PF01965">
    <property type="entry name" value="DJ-1_PfpI"/>
    <property type="match status" value="1"/>
</dbReference>
<evidence type="ECO:0000313" key="2">
    <source>
        <dbReference type="EMBL" id="RPF20819.1"/>
    </source>
</evidence>
<sequence>MAAAGHAAATSDEGVRDAMSSNGGLRVGIFVFDGAEELDVVGPFEVLSVWADHSELRPTVSTFSWDGSGVRLSRGLRVVPSRSADDVGPLHLLVYPGGIGTRELVEQPHHLDWLRAMRAQTPVVAGVCTGALPLAAAGILAGRVATTHRDSFDELVQLDPSVMIDTEARFVDDGDVVTSAGVAAGIDMALHLVSRLETLAVARAVRRVIQYEGATEPWFGGTPGPGGTLGHPIGGDAV</sequence>
<dbReference type="CDD" id="cd03139">
    <property type="entry name" value="GATase1_PfpI_2"/>
    <property type="match status" value="1"/>
</dbReference>
<dbReference type="AlphaFoldDB" id="A0A3N4YI67"/>
<dbReference type="PANTHER" id="PTHR43130">
    <property type="entry name" value="ARAC-FAMILY TRANSCRIPTIONAL REGULATOR"/>
    <property type="match status" value="1"/>
</dbReference>
<proteinExistence type="predicted"/>
<gene>
    <name evidence="2" type="ORF">EDD34_1426</name>
</gene>
<comment type="caution">
    <text evidence="2">The sequence shown here is derived from an EMBL/GenBank/DDBJ whole genome shotgun (WGS) entry which is preliminary data.</text>
</comment>
<accession>A0A3N4YI67</accession>
<dbReference type="PANTHER" id="PTHR43130:SF3">
    <property type="entry name" value="HTH-TYPE TRANSCRIPTIONAL REGULATOR RV1931C"/>
    <property type="match status" value="1"/>
</dbReference>
<evidence type="ECO:0000259" key="1">
    <source>
        <dbReference type="Pfam" id="PF01965"/>
    </source>
</evidence>